<dbReference type="InterPro" id="IPR036599">
    <property type="entry name" value="DNA_ligase_N_sf"/>
</dbReference>
<keyword evidence="4 16" id="KW-0436">Ligase</keyword>
<dbReference type="Gene3D" id="3.40.50.10190">
    <property type="entry name" value="BRCT domain"/>
    <property type="match status" value="2"/>
</dbReference>
<feature type="domain" description="BRCT" evidence="19">
    <location>
        <begin position="657"/>
        <end position="742"/>
    </location>
</feature>
<feature type="domain" description="BRCT" evidence="19">
    <location>
        <begin position="827"/>
        <end position="936"/>
    </location>
</feature>
<keyword evidence="11 16" id="KW-0233">DNA recombination</keyword>
<dbReference type="GO" id="GO:0046872">
    <property type="term" value="F:metal ion binding"/>
    <property type="evidence" value="ECO:0007669"/>
    <property type="project" value="UniProtKB-KW"/>
</dbReference>
<evidence type="ECO:0000256" key="13">
    <source>
        <dbReference type="ARBA" id="ARBA00023242"/>
    </source>
</evidence>
<evidence type="ECO:0000256" key="7">
    <source>
        <dbReference type="ARBA" id="ARBA00022741"/>
    </source>
</evidence>
<evidence type="ECO:0000256" key="14">
    <source>
        <dbReference type="ARBA" id="ARBA00034003"/>
    </source>
</evidence>
<dbReference type="InterPro" id="IPR012308">
    <property type="entry name" value="DNA_ligase_ATP-dep_N"/>
</dbReference>
<dbReference type="NCBIfam" id="TIGR00574">
    <property type="entry name" value="dnl1"/>
    <property type="match status" value="1"/>
</dbReference>
<evidence type="ECO:0000256" key="9">
    <source>
        <dbReference type="ARBA" id="ARBA00022840"/>
    </source>
</evidence>
<dbReference type="PANTHER" id="PTHR45997:SF1">
    <property type="entry name" value="DNA LIGASE 4"/>
    <property type="match status" value="1"/>
</dbReference>
<evidence type="ECO:0000256" key="2">
    <source>
        <dbReference type="ARBA" id="ARBA00004123"/>
    </source>
</evidence>
<dbReference type="OrthoDB" id="151490at2759"/>
<dbReference type="PANTHER" id="PTHR45997">
    <property type="entry name" value="DNA LIGASE 4"/>
    <property type="match status" value="1"/>
</dbReference>
<dbReference type="FunFam" id="1.10.3260.10:FF:000008">
    <property type="entry name" value="DNA ligase 4"/>
    <property type="match status" value="1"/>
</dbReference>
<accession>A0A4U0XWR0</accession>
<feature type="non-terminal residue" evidence="20">
    <location>
        <position position="1"/>
    </location>
</feature>
<dbReference type="FunFam" id="3.30.470.30:FF:000013">
    <property type="entry name" value="DNA ligase"/>
    <property type="match status" value="1"/>
</dbReference>
<dbReference type="AlphaFoldDB" id="A0A4U0XWR0"/>
<evidence type="ECO:0000256" key="6">
    <source>
        <dbReference type="ARBA" id="ARBA00022737"/>
    </source>
</evidence>
<comment type="similarity">
    <text evidence="3 17">Belongs to the ATP-dependent DNA ligase family.</text>
</comment>
<dbReference type="Pfam" id="PF04675">
    <property type="entry name" value="DNA_ligase_A_N"/>
    <property type="match status" value="1"/>
</dbReference>
<keyword evidence="13" id="KW-0539">Nucleus</keyword>
<keyword evidence="8 16" id="KW-0227">DNA damage</keyword>
<dbReference type="InterPro" id="IPR012309">
    <property type="entry name" value="DNA_ligase_ATP-dep_C"/>
</dbReference>
<dbReference type="GO" id="GO:0003910">
    <property type="term" value="F:DNA ligase (ATP) activity"/>
    <property type="evidence" value="ECO:0007669"/>
    <property type="project" value="UniProtKB-EC"/>
</dbReference>
<keyword evidence="7 16" id="KW-0547">Nucleotide-binding</keyword>
<keyword evidence="21" id="KW-1185">Reference proteome</keyword>
<dbReference type="InterPro" id="IPR044125">
    <property type="entry name" value="Adenylation_DNA_ligase_IV"/>
</dbReference>
<dbReference type="Gene3D" id="3.30.470.30">
    <property type="entry name" value="DNA ligase/mRNA capping enzyme"/>
    <property type="match status" value="1"/>
</dbReference>
<dbReference type="PROSITE" id="PS50160">
    <property type="entry name" value="DNA_LIGASE_A3"/>
    <property type="match status" value="1"/>
</dbReference>
<evidence type="ECO:0000256" key="12">
    <source>
        <dbReference type="ARBA" id="ARBA00023204"/>
    </source>
</evidence>
<dbReference type="Pfam" id="PF16589">
    <property type="entry name" value="BRCT_2"/>
    <property type="match status" value="1"/>
</dbReference>
<keyword evidence="9 16" id="KW-0067">ATP-binding</keyword>
<dbReference type="EC" id="6.5.1.1" evidence="16"/>
<evidence type="ECO:0000256" key="11">
    <source>
        <dbReference type="ARBA" id="ARBA00023172"/>
    </source>
</evidence>
<sequence length="937" mass="107238">PVTARKKQGPHGPANLTPNEVRRSIIERFISRWRKEVGNDIYPAFRLIIPEKDRDRAMYSLKEKTIGRLLVRIMQIDKNSEDGYNLLNWKLPGQKALSSMAGDFAGRCFEVLSKRPMRTTVGDTTIAEVNEMLDRLSVAQKEEDQLPIFQEFYKRMNPEELMWLVRMILRQMHVGATEKTFFDIWHPDAENLFNVSSSLRRVCWELWNPAIRLQGDDCGIGLMQCFQPQLAAFQMRSMEQMVSRMKLTEDDDAFWIEEKLDGERMQLHMIEDDSVPCGKRFGFWSRKAKDYTYLYGSGFQDENAALTRHLKSAFNEGVRNIILDGEMITWDPEEDAIVPFGTLKTAALSEQRNPYSTGRRPLYRVFDCLYLNNENLTLYTLRDRRKALEAGVNCVHRRLEIHQYTEAHNAAEIQPLLRQVVAEASEGLVIKNPRSMYRLNERNDDWIKIKPEYMVEFGEALDCVVIGGYYGSGHRGGRLSSFLCGLKVDQNQVQQGANPLKCFSFFKVGGGFATSDYAEIRHHTDSKWNDWDPKNPPTEFIELGGGDRQYERPDVWIRPDESVVLSVKAASVAGTDQFRMGMTLRFPRFKKLRTDKDFSSALSIQGFIELKNNAEREHKDKQFKIDDARRRNPRKARKKTLVVAGNDELLKTPYGGPETKVFDGMHFYIMTESIKPVKKSKAELEQLVKANGGKIVQSQTAAKDVICVACRNLVKVASLQKSGTHNIVRPSWLFDCIKQGEIDVGRPNVRLPFEPEHMFFVTESDRGLLELNIDDYGDSFAQDVTTETLKKILGSMPSKFDTNLDRAEIFGELGASNAELDVLPGWMFQGLVLCIDRPETAKANGLPIEHSSGHSTISEPPFDRAVRIVKFAGGRVTDDLHDPNITHVVIGADRSRLRKIREVVSRRPQFPRLLTIAWILDSWTEKTRLDEERYAPV</sequence>
<keyword evidence="6" id="KW-0677">Repeat</keyword>
<evidence type="ECO:0000313" key="20">
    <source>
        <dbReference type="EMBL" id="TKA82324.1"/>
    </source>
</evidence>
<feature type="domain" description="ATP-dependent DNA ligase family profile" evidence="18">
    <location>
        <begin position="365"/>
        <end position="488"/>
    </location>
</feature>
<protein>
    <recommendedName>
        <fullName evidence="16">DNA ligase</fullName>
        <ecNumber evidence="16">6.5.1.1</ecNumber>
    </recommendedName>
</protein>
<dbReference type="EMBL" id="NAJN01000002">
    <property type="protein sequence ID" value="TKA82324.1"/>
    <property type="molecule type" value="Genomic_DNA"/>
</dbReference>
<dbReference type="Pfam" id="PF01068">
    <property type="entry name" value="DNA_ligase_A_M"/>
    <property type="match status" value="1"/>
</dbReference>
<dbReference type="GO" id="GO:0071897">
    <property type="term" value="P:DNA biosynthetic process"/>
    <property type="evidence" value="ECO:0007669"/>
    <property type="project" value="InterPro"/>
</dbReference>
<comment type="cofactor">
    <cofactor evidence="1">
        <name>Mg(2+)</name>
        <dbReference type="ChEBI" id="CHEBI:18420"/>
    </cofactor>
</comment>
<evidence type="ECO:0000259" key="19">
    <source>
        <dbReference type="PROSITE" id="PS50172"/>
    </source>
</evidence>
<dbReference type="CDD" id="cd07903">
    <property type="entry name" value="Adenylation_DNA_ligase_IV"/>
    <property type="match status" value="1"/>
</dbReference>
<comment type="subcellular location">
    <subcellularLocation>
        <location evidence="2">Nucleus</location>
    </subcellularLocation>
</comment>
<comment type="function">
    <text evidence="15">DNA ligase involved in DNA non-homologous end joining (NHEJ); required for double-strand break (DSB) repair.</text>
</comment>
<dbReference type="PROSITE" id="PS00697">
    <property type="entry name" value="DNA_LIGASE_A1"/>
    <property type="match status" value="1"/>
</dbReference>
<dbReference type="FunFam" id="2.40.50.140:FF:000234">
    <property type="entry name" value="DNA ligase"/>
    <property type="match status" value="1"/>
</dbReference>
<reference evidence="20 21" key="1">
    <citation type="submission" date="2017-03" db="EMBL/GenBank/DDBJ databases">
        <title>Genomes of endolithic fungi from Antarctica.</title>
        <authorList>
            <person name="Coleine C."/>
            <person name="Masonjones S."/>
            <person name="Stajich J.E."/>
        </authorList>
    </citation>
    <scope>NUCLEOTIDE SEQUENCE [LARGE SCALE GENOMIC DNA]</scope>
    <source>
        <strain evidence="20 21">CCFEE 5187</strain>
    </source>
</reference>
<dbReference type="InterPro" id="IPR000977">
    <property type="entry name" value="DNA_ligase_ATP-dep"/>
</dbReference>
<organism evidence="20 21">
    <name type="scientific">Cryomyces minteri</name>
    <dbReference type="NCBI Taxonomy" id="331657"/>
    <lineage>
        <taxon>Eukaryota</taxon>
        <taxon>Fungi</taxon>
        <taxon>Dikarya</taxon>
        <taxon>Ascomycota</taxon>
        <taxon>Pezizomycotina</taxon>
        <taxon>Dothideomycetes</taxon>
        <taxon>Dothideomycetes incertae sedis</taxon>
        <taxon>Cryomyces</taxon>
    </lineage>
</organism>
<evidence type="ECO:0000313" key="21">
    <source>
        <dbReference type="Proteomes" id="UP000308768"/>
    </source>
</evidence>
<comment type="catalytic activity">
    <reaction evidence="14 16">
        <text>ATP + (deoxyribonucleotide)n-3'-hydroxyl + 5'-phospho-(deoxyribonucleotide)m = (deoxyribonucleotide)n+m + AMP + diphosphate.</text>
        <dbReference type="EC" id="6.5.1.1"/>
    </reaction>
</comment>
<dbReference type="GO" id="GO:0003677">
    <property type="term" value="F:DNA binding"/>
    <property type="evidence" value="ECO:0007669"/>
    <property type="project" value="InterPro"/>
</dbReference>
<dbReference type="PROSITE" id="PS50172">
    <property type="entry name" value="BRCT"/>
    <property type="match status" value="2"/>
</dbReference>
<comment type="caution">
    <text evidence="20">The sequence shown here is derived from an EMBL/GenBank/DDBJ whole genome shotgun (WGS) entry which is preliminary data.</text>
</comment>
<evidence type="ECO:0000256" key="17">
    <source>
        <dbReference type="RuleBase" id="RU004196"/>
    </source>
</evidence>
<gene>
    <name evidence="20" type="ORF">B0A49_00065</name>
</gene>
<evidence type="ECO:0000256" key="16">
    <source>
        <dbReference type="RuleBase" id="RU000617"/>
    </source>
</evidence>
<dbReference type="CDD" id="cd07968">
    <property type="entry name" value="OBF_DNA_ligase_IV"/>
    <property type="match status" value="1"/>
</dbReference>
<evidence type="ECO:0000256" key="10">
    <source>
        <dbReference type="ARBA" id="ARBA00022842"/>
    </source>
</evidence>
<dbReference type="GO" id="GO:0005524">
    <property type="term" value="F:ATP binding"/>
    <property type="evidence" value="ECO:0007669"/>
    <property type="project" value="UniProtKB-KW"/>
</dbReference>
<dbReference type="InterPro" id="IPR016059">
    <property type="entry name" value="DNA_ligase_ATP-dep_CS"/>
</dbReference>
<proteinExistence type="inferred from homology"/>
<evidence type="ECO:0000256" key="3">
    <source>
        <dbReference type="ARBA" id="ARBA00007572"/>
    </source>
</evidence>
<evidence type="ECO:0000256" key="4">
    <source>
        <dbReference type="ARBA" id="ARBA00022598"/>
    </source>
</evidence>
<dbReference type="SUPFAM" id="SSF52113">
    <property type="entry name" value="BRCT domain"/>
    <property type="match status" value="2"/>
</dbReference>
<dbReference type="InterPro" id="IPR012310">
    <property type="entry name" value="DNA_ligase_ATP-dep_cent"/>
</dbReference>
<dbReference type="InterPro" id="IPR012340">
    <property type="entry name" value="NA-bd_OB-fold"/>
</dbReference>
<dbReference type="GO" id="GO:0032807">
    <property type="term" value="C:DNA ligase IV complex"/>
    <property type="evidence" value="ECO:0007669"/>
    <property type="project" value="TreeGrafter"/>
</dbReference>
<dbReference type="SUPFAM" id="SSF56091">
    <property type="entry name" value="DNA ligase/mRNA capping enzyme, catalytic domain"/>
    <property type="match status" value="1"/>
</dbReference>
<dbReference type="GO" id="GO:0006303">
    <property type="term" value="P:double-strand break repair via nonhomologous end joining"/>
    <property type="evidence" value="ECO:0007669"/>
    <property type="project" value="TreeGrafter"/>
</dbReference>
<dbReference type="GO" id="GO:0006297">
    <property type="term" value="P:nucleotide-excision repair, DNA gap filling"/>
    <property type="evidence" value="ECO:0007669"/>
    <property type="project" value="TreeGrafter"/>
</dbReference>
<dbReference type="InterPro" id="IPR001357">
    <property type="entry name" value="BRCT_dom"/>
</dbReference>
<dbReference type="Pfam" id="PF04679">
    <property type="entry name" value="DNA_ligase_A_C"/>
    <property type="match status" value="1"/>
</dbReference>
<dbReference type="InterPro" id="IPR029710">
    <property type="entry name" value="LIG4"/>
</dbReference>
<keyword evidence="10" id="KW-0460">Magnesium</keyword>
<dbReference type="STRING" id="331657.A0A4U0XWR0"/>
<dbReference type="Proteomes" id="UP000308768">
    <property type="component" value="Unassembled WGS sequence"/>
</dbReference>
<dbReference type="GO" id="GO:0006310">
    <property type="term" value="P:DNA recombination"/>
    <property type="evidence" value="ECO:0007669"/>
    <property type="project" value="UniProtKB-KW"/>
</dbReference>
<dbReference type="Gene3D" id="2.40.50.140">
    <property type="entry name" value="Nucleic acid-binding proteins"/>
    <property type="match status" value="1"/>
</dbReference>
<evidence type="ECO:0000256" key="15">
    <source>
        <dbReference type="ARBA" id="ARBA00043870"/>
    </source>
</evidence>
<dbReference type="SMART" id="SM00292">
    <property type="entry name" value="BRCT"/>
    <property type="match status" value="2"/>
</dbReference>
<evidence type="ECO:0000259" key="18">
    <source>
        <dbReference type="PROSITE" id="PS50160"/>
    </source>
</evidence>
<evidence type="ECO:0000256" key="5">
    <source>
        <dbReference type="ARBA" id="ARBA00022723"/>
    </source>
</evidence>
<name>A0A4U0XWR0_9PEZI</name>
<keyword evidence="5" id="KW-0479">Metal-binding</keyword>
<dbReference type="InterPro" id="IPR036420">
    <property type="entry name" value="BRCT_dom_sf"/>
</dbReference>
<evidence type="ECO:0000256" key="8">
    <source>
        <dbReference type="ARBA" id="ARBA00022763"/>
    </source>
</evidence>
<dbReference type="Gene3D" id="1.10.3260.10">
    <property type="entry name" value="DNA ligase, ATP-dependent, N-terminal domain"/>
    <property type="match status" value="1"/>
</dbReference>
<dbReference type="CDD" id="cd17722">
    <property type="entry name" value="BRCT_DNA_ligase_IV_rpt1"/>
    <property type="match status" value="1"/>
</dbReference>
<keyword evidence="12 16" id="KW-0234">DNA repair</keyword>
<evidence type="ECO:0000256" key="1">
    <source>
        <dbReference type="ARBA" id="ARBA00001946"/>
    </source>
</evidence>
<dbReference type="SUPFAM" id="SSF50249">
    <property type="entry name" value="Nucleic acid-binding proteins"/>
    <property type="match status" value="1"/>
</dbReference>